<dbReference type="PANTHER" id="PTHR37534">
    <property type="entry name" value="TRANSCRIPTIONAL ACTIVATOR PROTEIN UGA3"/>
    <property type="match status" value="1"/>
</dbReference>
<dbReference type="GeneID" id="85448870"/>
<feature type="region of interest" description="Disordered" evidence="3">
    <location>
        <begin position="1"/>
        <end position="20"/>
    </location>
</feature>
<organism evidence="4 5">
    <name type="scientific">Colletotrichum navitas</name>
    <dbReference type="NCBI Taxonomy" id="681940"/>
    <lineage>
        <taxon>Eukaryota</taxon>
        <taxon>Fungi</taxon>
        <taxon>Dikarya</taxon>
        <taxon>Ascomycota</taxon>
        <taxon>Pezizomycotina</taxon>
        <taxon>Sordariomycetes</taxon>
        <taxon>Hypocreomycetidae</taxon>
        <taxon>Glomerellales</taxon>
        <taxon>Glomerellaceae</taxon>
        <taxon>Colletotrichum</taxon>
        <taxon>Colletotrichum graminicola species complex</taxon>
    </lineage>
</organism>
<dbReference type="EMBL" id="JAHLJV010000222">
    <property type="protein sequence ID" value="KAK1564046.1"/>
    <property type="molecule type" value="Genomic_DNA"/>
</dbReference>
<evidence type="ECO:0000313" key="5">
    <source>
        <dbReference type="Proteomes" id="UP001230504"/>
    </source>
</evidence>
<keyword evidence="2" id="KW-0539">Nucleus</keyword>
<evidence type="ECO:0000313" key="4">
    <source>
        <dbReference type="EMBL" id="KAK1564046.1"/>
    </source>
</evidence>
<sequence length="406" mass="44503">MSSPNSGATLYDQTRESGKAMILHTHEPTQISTQKPSGSAEDLAASFDLPSRRHVSPQTPRRDAPFVLSLERRSSIQTISHPVEEGLLTDNSQQLLVYSHCPILLHAFRPDLTNIVDLDLSPHLAIAVDGVENPFRKHVLPLAYQHSGVLHAVLGLSACHLHLAPSGIAKGDMATAIQYRVVALTVLSLLLVKEEIQGLTITEDEVVLAIILLLVLHDVICELGISSHAVHLTGVYFLGGRVAPSSTRSKISAAIMFFLAALSWLNVLRGFSGAEKLTYPKEVRSCAADIFEPQYALHTFVGNPPETFHCIGVVIAAARRHLEGQLSNADFQTVLKDSQSFLRGMDLGKVKYPTQHPEWKQLAEAYRQACLLRTMRWPDTSAIPCEDQRIITSVLAILECCANVPI</sequence>
<dbReference type="GO" id="GO:0000976">
    <property type="term" value="F:transcription cis-regulatory region binding"/>
    <property type="evidence" value="ECO:0007669"/>
    <property type="project" value="TreeGrafter"/>
</dbReference>
<dbReference type="RefSeq" id="XP_060406911.1">
    <property type="nucleotide sequence ID" value="XM_060564630.1"/>
</dbReference>
<reference evidence="4" key="1">
    <citation type="submission" date="2021-06" db="EMBL/GenBank/DDBJ databases">
        <title>Comparative genomics, transcriptomics and evolutionary studies reveal genomic signatures of adaptation to plant cell wall in hemibiotrophic fungi.</title>
        <authorList>
            <consortium name="DOE Joint Genome Institute"/>
            <person name="Baroncelli R."/>
            <person name="Diaz J.F."/>
            <person name="Benocci T."/>
            <person name="Peng M."/>
            <person name="Battaglia E."/>
            <person name="Haridas S."/>
            <person name="Andreopoulos W."/>
            <person name="Labutti K."/>
            <person name="Pangilinan J."/>
            <person name="Floch G.L."/>
            <person name="Makela M.R."/>
            <person name="Henrissat B."/>
            <person name="Grigoriev I.V."/>
            <person name="Crouch J.A."/>
            <person name="De Vries R.P."/>
            <person name="Sukno S.A."/>
            <person name="Thon M.R."/>
        </authorList>
    </citation>
    <scope>NUCLEOTIDE SEQUENCE</scope>
    <source>
        <strain evidence="4">CBS 125086</strain>
    </source>
</reference>
<dbReference type="GO" id="GO:0005634">
    <property type="term" value="C:nucleus"/>
    <property type="evidence" value="ECO:0007669"/>
    <property type="project" value="UniProtKB-SubCell"/>
</dbReference>
<evidence type="ECO:0000256" key="3">
    <source>
        <dbReference type="SAM" id="MobiDB-lite"/>
    </source>
</evidence>
<accession>A0AAD8PJG9</accession>
<dbReference type="GO" id="GO:0045944">
    <property type="term" value="P:positive regulation of transcription by RNA polymerase II"/>
    <property type="evidence" value="ECO:0007669"/>
    <property type="project" value="TreeGrafter"/>
</dbReference>
<name>A0AAD8PJG9_9PEZI</name>
<evidence type="ECO:0000256" key="2">
    <source>
        <dbReference type="ARBA" id="ARBA00023242"/>
    </source>
</evidence>
<feature type="compositionally biased region" description="Polar residues" evidence="3">
    <location>
        <begin position="1"/>
        <end position="12"/>
    </location>
</feature>
<evidence type="ECO:0000256" key="1">
    <source>
        <dbReference type="ARBA" id="ARBA00004123"/>
    </source>
</evidence>
<dbReference type="Proteomes" id="UP001230504">
    <property type="component" value="Unassembled WGS sequence"/>
</dbReference>
<proteinExistence type="predicted"/>
<protein>
    <submittedName>
        <fullName evidence="4">Fungal-specific transcription factor domain-containing protein</fullName>
    </submittedName>
</protein>
<gene>
    <name evidence="4" type="ORF">LY79DRAFT_684750</name>
</gene>
<dbReference type="InterPro" id="IPR021858">
    <property type="entry name" value="Fun_TF"/>
</dbReference>
<dbReference type="GO" id="GO:0003700">
    <property type="term" value="F:DNA-binding transcription factor activity"/>
    <property type="evidence" value="ECO:0007669"/>
    <property type="project" value="TreeGrafter"/>
</dbReference>
<keyword evidence="5" id="KW-1185">Reference proteome</keyword>
<dbReference type="AlphaFoldDB" id="A0AAD8PJG9"/>
<dbReference type="PANTHER" id="PTHR37534:SF49">
    <property type="entry name" value="LYSINE BIOSYNTHESIS REGULATORY PROTEIN LYS14"/>
    <property type="match status" value="1"/>
</dbReference>
<dbReference type="Pfam" id="PF11951">
    <property type="entry name" value="Fungal_trans_2"/>
    <property type="match status" value="1"/>
</dbReference>
<comment type="subcellular location">
    <subcellularLocation>
        <location evidence="1">Nucleus</location>
    </subcellularLocation>
</comment>
<comment type="caution">
    <text evidence="4">The sequence shown here is derived from an EMBL/GenBank/DDBJ whole genome shotgun (WGS) entry which is preliminary data.</text>
</comment>